<accession>A0A450WB25</accession>
<proteinExistence type="predicted"/>
<reference evidence="1" key="1">
    <citation type="submission" date="2019-02" db="EMBL/GenBank/DDBJ databases">
        <authorList>
            <person name="Gruber-Vodicka R. H."/>
            <person name="Seah K. B. B."/>
        </authorList>
    </citation>
    <scope>NUCLEOTIDE SEQUENCE</scope>
    <source>
        <strain evidence="1">BECK_S313</strain>
    </source>
</reference>
<name>A0A450WB25_9GAMM</name>
<protein>
    <submittedName>
        <fullName evidence="1">Uncharacterized protein</fullName>
    </submittedName>
</protein>
<dbReference type="EMBL" id="CAADFK010000057">
    <property type="protein sequence ID" value="VFK14151.1"/>
    <property type="molecule type" value="Genomic_DNA"/>
</dbReference>
<gene>
    <name evidence="1" type="ORF">BECKLPF1236B_GA0070989_105719</name>
</gene>
<dbReference type="AlphaFoldDB" id="A0A450WB25"/>
<sequence>MTYHKFYVGCKYIYTEQAIRERVFGILRELLPNRIVGEGKANPNNGRPGMMQWKILVFSLFPTQACQQNPP</sequence>
<organism evidence="1">
    <name type="scientific">Candidatus Kentrum sp. LPFa</name>
    <dbReference type="NCBI Taxonomy" id="2126335"/>
    <lineage>
        <taxon>Bacteria</taxon>
        <taxon>Pseudomonadati</taxon>
        <taxon>Pseudomonadota</taxon>
        <taxon>Gammaproteobacteria</taxon>
        <taxon>Candidatus Kentrum</taxon>
    </lineage>
</organism>
<evidence type="ECO:0000313" key="1">
    <source>
        <dbReference type="EMBL" id="VFK14151.1"/>
    </source>
</evidence>